<evidence type="ECO:0000313" key="8">
    <source>
        <dbReference type="EMBL" id="CCC72073.1"/>
    </source>
</evidence>
<evidence type="ECO:0000256" key="1">
    <source>
        <dbReference type="ARBA" id="ARBA00004370"/>
    </source>
</evidence>
<dbReference type="OMA" id="FPAVIHA"/>
<name>G0VKN6_NAUCA</name>
<dbReference type="PANTHER" id="PTHR21659:SF112">
    <property type="entry name" value="PROTEIN SNA2-RELATED"/>
    <property type="match status" value="1"/>
</dbReference>
<proteinExistence type="inferred from homology"/>
<dbReference type="KEGG" id="ncs:NCAS_0J00940"/>
<dbReference type="GO" id="GO:0016020">
    <property type="term" value="C:membrane"/>
    <property type="evidence" value="ECO:0007669"/>
    <property type="project" value="UniProtKB-SubCell"/>
</dbReference>
<dbReference type="Pfam" id="PF01679">
    <property type="entry name" value="Pmp3"/>
    <property type="match status" value="1"/>
</dbReference>
<dbReference type="EMBL" id="HE576761">
    <property type="protein sequence ID" value="CCC72073.1"/>
    <property type="molecule type" value="Genomic_DNA"/>
</dbReference>
<gene>
    <name evidence="8" type="primary">NCAS0J00940</name>
    <name evidence="8" type="ordered locus">NCAS_0J00940</name>
</gene>
<feature type="compositionally biased region" description="Polar residues" evidence="6">
    <location>
        <begin position="96"/>
        <end position="118"/>
    </location>
</feature>
<keyword evidence="4 7" id="KW-1133">Transmembrane helix</keyword>
<sequence length="149" mass="16835">MTESQSSPQENNNNKRYSINKKDVLLGVLSVFIPPIPVIMRKGFFSRDCLLNLLLFILFFFPAIIHALYVIYETSELRTKDETTITANTTEDRVPLTSNYDNDMNKTRGNPSFATDLEQGSSTLPAYEEVVKAPIPAVSDNKVQFNQNP</sequence>
<dbReference type="HOGENOM" id="CLU_107649_0_1_1"/>
<keyword evidence="5 7" id="KW-0472">Membrane</keyword>
<evidence type="ECO:0000256" key="6">
    <source>
        <dbReference type="SAM" id="MobiDB-lite"/>
    </source>
</evidence>
<keyword evidence="9" id="KW-1185">Reference proteome</keyword>
<protein>
    <submittedName>
        <fullName evidence="8">Uncharacterized protein</fullName>
    </submittedName>
</protein>
<dbReference type="OrthoDB" id="2802411at2759"/>
<dbReference type="InterPro" id="IPR000612">
    <property type="entry name" value="PMP3"/>
</dbReference>
<reference key="2">
    <citation type="submission" date="2011-08" db="EMBL/GenBank/DDBJ databases">
        <title>Genome sequence of Naumovozyma castellii.</title>
        <authorList>
            <person name="Gordon J.L."/>
            <person name="Armisen D."/>
            <person name="Proux-Wera E."/>
            <person name="OhEigeartaigh S.S."/>
            <person name="Byrne K.P."/>
            <person name="Wolfe K.H."/>
        </authorList>
    </citation>
    <scope>NUCLEOTIDE SEQUENCE</scope>
    <source>
        <strain>Type strain:CBS 4309</strain>
    </source>
</reference>
<dbReference type="RefSeq" id="XP_003678412.1">
    <property type="nucleotide sequence ID" value="XM_003678364.1"/>
</dbReference>
<dbReference type="eggNOG" id="KOG1773">
    <property type="taxonomic scope" value="Eukaryota"/>
</dbReference>
<evidence type="ECO:0000256" key="3">
    <source>
        <dbReference type="ARBA" id="ARBA00022692"/>
    </source>
</evidence>
<evidence type="ECO:0000256" key="7">
    <source>
        <dbReference type="SAM" id="Phobius"/>
    </source>
</evidence>
<organism evidence="8 9">
    <name type="scientific">Naumovozyma castellii</name>
    <name type="common">Yeast</name>
    <name type="synonym">Saccharomyces castellii</name>
    <dbReference type="NCBI Taxonomy" id="27288"/>
    <lineage>
        <taxon>Eukaryota</taxon>
        <taxon>Fungi</taxon>
        <taxon>Dikarya</taxon>
        <taxon>Ascomycota</taxon>
        <taxon>Saccharomycotina</taxon>
        <taxon>Saccharomycetes</taxon>
        <taxon>Saccharomycetales</taxon>
        <taxon>Saccharomycetaceae</taxon>
        <taxon>Naumovozyma</taxon>
    </lineage>
</organism>
<evidence type="ECO:0000256" key="2">
    <source>
        <dbReference type="ARBA" id="ARBA00009530"/>
    </source>
</evidence>
<dbReference type="PANTHER" id="PTHR21659">
    <property type="entry name" value="HYDROPHOBIC PROTEIN RCI2 LOW TEMPERATURE AND SALT RESPONSIVE PROTEIN LTI6 -RELATED"/>
    <property type="match status" value="1"/>
</dbReference>
<accession>G0VKN6</accession>
<keyword evidence="3 7" id="KW-0812">Transmembrane</keyword>
<dbReference type="InParanoid" id="G0VKN6"/>
<evidence type="ECO:0000256" key="5">
    <source>
        <dbReference type="ARBA" id="ARBA00023136"/>
    </source>
</evidence>
<dbReference type="FunCoup" id="G0VKN6">
    <property type="interactions" value="112"/>
</dbReference>
<feature type="region of interest" description="Disordered" evidence="6">
    <location>
        <begin position="88"/>
        <end position="118"/>
    </location>
</feature>
<evidence type="ECO:0000256" key="4">
    <source>
        <dbReference type="ARBA" id="ARBA00022989"/>
    </source>
</evidence>
<feature type="transmembrane region" description="Helical" evidence="7">
    <location>
        <begin position="50"/>
        <end position="72"/>
    </location>
</feature>
<comment type="subcellular location">
    <subcellularLocation>
        <location evidence="1">Membrane</location>
    </subcellularLocation>
</comment>
<comment type="similarity">
    <text evidence="2">Belongs to the UPF0057 (PMP3) family.</text>
</comment>
<evidence type="ECO:0000313" key="9">
    <source>
        <dbReference type="Proteomes" id="UP000001640"/>
    </source>
</evidence>
<dbReference type="AlphaFoldDB" id="G0VKN6"/>
<feature type="transmembrane region" description="Helical" evidence="7">
    <location>
        <begin position="24"/>
        <end position="44"/>
    </location>
</feature>
<dbReference type="Proteomes" id="UP000001640">
    <property type="component" value="Chromosome 10"/>
</dbReference>
<reference evidence="8 9" key="1">
    <citation type="journal article" date="2011" name="Proc. Natl. Acad. Sci. U.S.A.">
        <title>Evolutionary erosion of yeast sex chromosomes by mating-type switching accidents.</title>
        <authorList>
            <person name="Gordon J.L."/>
            <person name="Armisen D."/>
            <person name="Proux-Wera E."/>
            <person name="Oheigeartaigh S.S."/>
            <person name="Byrne K.P."/>
            <person name="Wolfe K.H."/>
        </authorList>
    </citation>
    <scope>NUCLEOTIDE SEQUENCE [LARGE SCALE GENOMIC DNA]</scope>
    <source>
        <strain evidence="9">ATCC 76901 / BCRC 22586 / CBS 4309 / NBRC 1992 / NRRL Y-12630</strain>
    </source>
</reference>
<dbReference type="GeneID" id="96905771"/>